<dbReference type="InterPro" id="IPR021683">
    <property type="entry name" value="DUF3267"/>
</dbReference>
<evidence type="ECO:0000313" key="4">
    <source>
        <dbReference type="Proteomes" id="UP000263014"/>
    </source>
</evidence>
<evidence type="ECO:0000313" key="3">
    <source>
        <dbReference type="EMBL" id="RGJ06049.1"/>
    </source>
</evidence>
<keyword evidence="1" id="KW-0472">Membrane</keyword>
<dbReference type="OrthoDB" id="1778118at2"/>
<dbReference type="EMBL" id="WNME01000003">
    <property type="protein sequence ID" value="MUB62691.1"/>
    <property type="molecule type" value="Genomic_DNA"/>
</dbReference>
<name>A0A174V1B6_9FIRM</name>
<feature type="transmembrane region" description="Helical" evidence="1">
    <location>
        <begin position="160"/>
        <end position="183"/>
    </location>
</feature>
<feature type="transmembrane region" description="Helical" evidence="1">
    <location>
        <begin position="133"/>
        <end position="154"/>
    </location>
</feature>
<dbReference type="GeneID" id="93150298"/>
<reference evidence="2 5" key="2">
    <citation type="submission" date="2019-09" db="EMBL/GenBank/DDBJ databases">
        <title>Draft genome sequencing of Hungatella hathewayi 123Y-2.</title>
        <authorList>
            <person name="Lv Q."/>
            <person name="Li S."/>
        </authorList>
    </citation>
    <scope>NUCLEOTIDE SEQUENCE [LARGE SCALE GENOMIC DNA]</scope>
    <source>
        <strain evidence="2 5">123Y-2</strain>
    </source>
</reference>
<keyword evidence="1" id="KW-0812">Transmembrane</keyword>
<dbReference type="AlphaFoldDB" id="A0A174V1B6"/>
<evidence type="ECO:0000256" key="1">
    <source>
        <dbReference type="SAM" id="Phobius"/>
    </source>
</evidence>
<protein>
    <submittedName>
        <fullName evidence="3">DUF3267 domain-containing protein</fullName>
    </submittedName>
</protein>
<dbReference type="Proteomes" id="UP000263014">
    <property type="component" value="Unassembled WGS sequence"/>
</dbReference>
<dbReference type="Pfam" id="PF11667">
    <property type="entry name" value="DUF3267"/>
    <property type="match status" value="1"/>
</dbReference>
<comment type="caution">
    <text evidence="3">The sequence shown here is derived from an EMBL/GenBank/DDBJ whole genome shotgun (WGS) entry which is preliminary data.</text>
</comment>
<feature type="transmembrane region" description="Helical" evidence="1">
    <location>
        <begin position="76"/>
        <end position="93"/>
    </location>
</feature>
<gene>
    <name evidence="3" type="ORF">DXD79_08580</name>
    <name evidence="2" type="ORF">GNE07_06400</name>
</gene>
<evidence type="ECO:0000313" key="5">
    <source>
        <dbReference type="Proteomes" id="UP000434223"/>
    </source>
</evidence>
<proteinExistence type="predicted"/>
<sequence length="206" mass="23107">MQFMKKIPGENKKRTKELLSSGWNRLKEPSNLGIAILYSLPISIILMTVNGIWLFLLSPVFKSFINSDGFIVEFQISIKSLGYILAVILFLLIHELIHALFVPGVFHSPCTYWGFNGGFGFVYTEEIMTKKRFMLISIMPLLLLSFILPAVLLILGISNWFIIILCIINAGGSCVDILNMFLIAGQVSQNGTIVNNGYSTYFKNAE</sequence>
<reference evidence="3 4" key="1">
    <citation type="submission" date="2018-08" db="EMBL/GenBank/DDBJ databases">
        <title>A genome reference for cultivated species of the human gut microbiota.</title>
        <authorList>
            <person name="Zou Y."/>
            <person name="Xue W."/>
            <person name="Luo G."/>
        </authorList>
    </citation>
    <scope>NUCLEOTIDE SEQUENCE [LARGE SCALE GENOMIC DNA]</scope>
    <source>
        <strain evidence="3 4">TM09-12</strain>
    </source>
</reference>
<evidence type="ECO:0000313" key="2">
    <source>
        <dbReference type="EMBL" id="MUB62691.1"/>
    </source>
</evidence>
<feature type="transmembrane region" description="Helical" evidence="1">
    <location>
        <begin position="35"/>
        <end position="56"/>
    </location>
</feature>
<organism evidence="3 4">
    <name type="scientific">Hungatella hathewayi</name>
    <dbReference type="NCBI Taxonomy" id="154046"/>
    <lineage>
        <taxon>Bacteria</taxon>
        <taxon>Bacillati</taxon>
        <taxon>Bacillota</taxon>
        <taxon>Clostridia</taxon>
        <taxon>Lachnospirales</taxon>
        <taxon>Lachnospiraceae</taxon>
        <taxon>Hungatella</taxon>
    </lineage>
</organism>
<accession>A0A174V1B6</accession>
<dbReference type="EMBL" id="QSON01000003">
    <property type="protein sequence ID" value="RGJ06049.1"/>
    <property type="molecule type" value="Genomic_DNA"/>
</dbReference>
<keyword evidence="1" id="KW-1133">Transmembrane helix</keyword>
<dbReference type="Proteomes" id="UP000434223">
    <property type="component" value="Unassembled WGS sequence"/>
</dbReference>
<dbReference type="RefSeq" id="WP_006775234.1">
    <property type="nucleotide sequence ID" value="NZ_CABJBJ010000011.1"/>
</dbReference>